<protein>
    <recommendedName>
        <fullName evidence="3">Terminase small subunit</fullName>
    </recommendedName>
</protein>
<dbReference type="Proteomes" id="UP001239019">
    <property type="component" value="Unassembled WGS sequence"/>
</dbReference>
<keyword evidence="2" id="KW-1185">Reference proteome</keyword>
<organism evidence="1 2">
    <name type="scientific">Natronospira bacteriovora</name>
    <dbReference type="NCBI Taxonomy" id="3069753"/>
    <lineage>
        <taxon>Bacteria</taxon>
        <taxon>Pseudomonadati</taxon>
        <taxon>Pseudomonadota</taxon>
        <taxon>Gammaproteobacteria</taxon>
        <taxon>Natronospirales</taxon>
        <taxon>Natronospiraceae</taxon>
        <taxon>Natronospira</taxon>
    </lineage>
</organism>
<accession>A0ABU0W7S0</accession>
<dbReference type="RefSeq" id="WP_306727555.1">
    <property type="nucleotide sequence ID" value="NZ_JAVDDT010000002.1"/>
</dbReference>
<evidence type="ECO:0000313" key="2">
    <source>
        <dbReference type="Proteomes" id="UP001239019"/>
    </source>
</evidence>
<gene>
    <name evidence="1" type="ORF">RBH19_04140</name>
</gene>
<reference evidence="1 2" key="1">
    <citation type="submission" date="2023-08" db="EMBL/GenBank/DDBJ databases">
        <title>Whole-genome sequencing of halo(alkali)philic microorganisms from hypersaline lakes.</title>
        <authorList>
            <person name="Sorokin D.Y."/>
            <person name="Abbas B."/>
            <person name="Merkel A.Y."/>
        </authorList>
    </citation>
    <scope>NUCLEOTIDE SEQUENCE [LARGE SCALE GENOMIC DNA]</scope>
    <source>
        <strain evidence="1 2">AB-CW4</strain>
    </source>
</reference>
<evidence type="ECO:0008006" key="3">
    <source>
        <dbReference type="Google" id="ProtNLM"/>
    </source>
</evidence>
<comment type="caution">
    <text evidence="1">The sequence shown here is derived from an EMBL/GenBank/DDBJ whole genome shotgun (WGS) entry which is preliminary data.</text>
</comment>
<evidence type="ECO:0000313" key="1">
    <source>
        <dbReference type="EMBL" id="MDQ2069060.1"/>
    </source>
</evidence>
<dbReference type="EMBL" id="JAVDDT010000002">
    <property type="protein sequence ID" value="MDQ2069060.1"/>
    <property type="molecule type" value="Genomic_DNA"/>
</dbReference>
<proteinExistence type="predicted"/>
<name>A0ABU0W7S0_9GAMM</name>
<sequence length="122" mass="14112">MEAKNRELPPRYRPDWIEKMDGRTTLARVVNERYETLANDLGGIEVLSYQKRSLCKRAIWMEAIIEQQEAALSRGEEVDQGKLTQAVNTLIGLLKTLGLERQARDVPDLQQYLQRRQQEATV</sequence>